<comment type="similarity">
    <text evidence="2">Belongs to the acyl-CoA dehydrogenase family.</text>
</comment>
<dbReference type="PANTHER" id="PTHR43884:SF20">
    <property type="entry name" value="ACYL-COA DEHYDROGENASE FADE28"/>
    <property type="match status" value="1"/>
</dbReference>
<dbReference type="EMBL" id="JACBZI010000001">
    <property type="protein sequence ID" value="NYI10348.1"/>
    <property type="molecule type" value="Genomic_DNA"/>
</dbReference>
<name>A0A7Y9YDS8_9ACTN</name>
<dbReference type="InterPro" id="IPR009075">
    <property type="entry name" value="AcylCo_DH/oxidase_C"/>
</dbReference>
<keyword evidence="5" id="KW-0560">Oxidoreductase</keyword>
<dbReference type="Gene3D" id="1.20.140.10">
    <property type="entry name" value="Butyryl-CoA Dehydrogenase, subunit A, domain 3"/>
    <property type="match status" value="1"/>
</dbReference>
<sequence length="334" mass="34334">MDLSLSEEQTELVATVRSLLAKRSDSAAVRAAIASDAGVDAGLWQVLCEQIGVASLAVPEEHDGVGASLVESVLVLEELGRALAPVPALSSLVTAEAVLAGADTDATARLLPRLAAGEVGAFAVLAGGEATAVLDADLADVLVVADGEHLYEVDPTSAEVSWTPSMDQTLRLGRLRVDVSTATRIGSAAPAVERASLVGALGAVALSVGCAQRGLDMTVAYAKDRVQFGRPIGSFQALKHRMADMLVLLEMSRSASWAAAYAVASGAPDAPALVHAAKSYVGDALAQVAAETVQIHGGIAITWEHDAHLVFKRAHALGQLFGAPHVHRAALTLP</sequence>
<dbReference type="AlphaFoldDB" id="A0A7Y9YDS8"/>
<dbReference type="SUPFAM" id="SSF56645">
    <property type="entry name" value="Acyl-CoA dehydrogenase NM domain-like"/>
    <property type="match status" value="1"/>
</dbReference>
<keyword evidence="9" id="KW-1185">Reference proteome</keyword>
<dbReference type="RefSeq" id="WP_179531205.1">
    <property type="nucleotide sequence ID" value="NZ_BAAAPP010000003.1"/>
</dbReference>
<evidence type="ECO:0000313" key="9">
    <source>
        <dbReference type="Proteomes" id="UP000537326"/>
    </source>
</evidence>
<evidence type="ECO:0000256" key="3">
    <source>
        <dbReference type="ARBA" id="ARBA00022630"/>
    </source>
</evidence>
<dbReference type="Pfam" id="PF00441">
    <property type="entry name" value="Acyl-CoA_dh_1"/>
    <property type="match status" value="1"/>
</dbReference>
<organism evidence="8 9">
    <name type="scientific">Nocardioides marinus</name>
    <dbReference type="NCBI Taxonomy" id="374514"/>
    <lineage>
        <taxon>Bacteria</taxon>
        <taxon>Bacillati</taxon>
        <taxon>Actinomycetota</taxon>
        <taxon>Actinomycetes</taxon>
        <taxon>Propionibacteriales</taxon>
        <taxon>Nocardioidaceae</taxon>
        <taxon>Nocardioides</taxon>
    </lineage>
</organism>
<dbReference type="Proteomes" id="UP000537326">
    <property type="component" value="Unassembled WGS sequence"/>
</dbReference>
<dbReference type="GO" id="GO:0050660">
    <property type="term" value="F:flavin adenine dinucleotide binding"/>
    <property type="evidence" value="ECO:0007669"/>
    <property type="project" value="InterPro"/>
</dbReference>
<dbReference type="Pfam" id="PF02771">
    <property type="entry name" value="Acyl-CoA_dh_N"/>
    <property type="match status" value="1"/>
</dbReference>
<comment type="caution">
    <text evidence="8">The sequence shown here is derived from an EMBL/GenBank/DDBJ whole genome shotgun (WGS) entry which is preliminary data.</text>
</comment>
<gene>
    <name evidence="8" type="ORF">BKA05_001863</name>
</gene>
<evidence type="ECO:0000259" key="6">
    <source>
        <dbReference type="Pfam" id="PF00441"/>
    </source>
</evidence>
<dbReference type="GO" id="GO:0003995">
    <property type="term" value="F:acyl-CoA dehydrogenase activity"/>
    <property type="evidence" value="ECO:0007669"/>
    <property type="project" value="TreeGrafter"/>
</dbReference>
<evidence type="ECO:0000313" key="8">
    <source>
        <dbReference type="EMBL" id="NYI10348.1"/>
    </source>
</evidence>
<dbReference type="InterPro" id="IPR013786">
    <property type="entry name" value="AcylCoA_DH/ox_N"/>
</dbReference>
<protein>
    <recommendedName>
        <fullName evidence="10">Acyl-CoA dehydrogenase</fullName>
    </recommendedName>
</protein>
<proteinExistence type="inferred from homology"/>
<dbReference type="InterPro" id="IPR009100">
    <property type="entry name" value="AcylCoA_DH/oxidase_NM_dom_sf"/>
</dbReference>
<reference evidence="8 9" key="1">
    <citation type="submission" date="2020-07" db="EMBL/GenBank/DDBJ databases">
        <title>Sequencing the genomes of 1000 actinobacteria strains.</title>
        <authorList>
            <person name="Klenk H.-P."/>
        </authorList>
    </citation>
    <scope>NUCLEOTIDE SEQUENCE [LARGE SCALE GENOMIC DNA]</scope>
    <source>
        <strain evidence="8 9">DSM 18248</strain>
    </source>
</reference>
<feature type="domain" description="Acyl-CoA dehydrogenase/oxidase N-terminal" evidence="7">
    <location>
        <begin position="6"/>
        <end position="118"/>
    </location>
</feature>
<feature type="domain" description="Acyl-CoA dehydrogenase/oxidase C-terminal" evidence="6">
    <location>
        <begin position="200"/>
        <end position="329"/>
    </location>
</feature>
<dbReference type="InterPro" id="IPR036250">
    <property type="entry name" value="AcylCo_DH-like_C"/>
</dbReference>
<dbReference type="PANTHER" id="PTHR43884">
    <property type="entry name" value="ACYL-COA DEHYDROGENASE"/>
    <property type="match status" value="1"/>
</dbReference>
<evidence type="ECO:0000256" key="2">
    <source>
        <dbReference type="ARBA" id="ARBA00009347"/>
    </source>
</evidence>
<comment type="cofactor">
    <cofactor evidence="1">
        <name>FAD</name>
        <dbReference type="ChEBI" id="CHEBI:57692"/>
    </cofactor>
</comment>
<evidence type="ECO:0000256" key="4">
    <source>
        <dbReference type="ARBA" id="ARBA00022827"/>
    </source>
</evidence>
<keyword evidence="3" id="KW-0285">Flavoprotein</keyword>
<dbReference type="SUPFAM" id="SSF47203">
    <property type="entry name" value="Acyl-CoA dehydrogenase C-terminal domain-like"/>
    <property type="match status" value="1"/>
</dbReference>
<evidence type="ECO:0000256" key="1">
    <source>
        <dbReference type="ARBA" id="ARBA00001974"/>
    </source>
</evidence>
<dbReference type="InterPro" id="IPR037069">
    <property type="entry name" value="AcylCoA_DH/ox_N_sf"/>
</dbReference>
<keyword evidence="4" id="KW-0274">FAD</keyword>
<evidence type="ECO:0000259" key="7">
    <source>
        <dbReference type="Pfam" id="PF02771"/>
    </source>
</evidence>
<evidence type="ECO:0000256" key="5">
    <source>
        <dbReference type="ARBA" id="ARBA00023002"/>
    </source>
</evidence>
<dbReference type="Gene3D" id="1.10.540.10">
    <property type="entry name" value="Acyl-CoA dehydrogenase/oxidase, N-terminal domain"/>
    <property type="match status" value="1"/>
</dbReference>
<accession>A0A7Y9YDS8</accession>
<evidence type="ECO:0008006" key="10">
    <source>
        <dbReference type="Google" id="ProtNLM"/>
    </source>
</evidence>